<keyword evidence="4" id="KW-0747">Spliceosome</keyword>
<dbReference type="InterPro" id="IPR033871">
    <property type="entry name" value="LSm5"/>
</dbReference>
<dbReference type="PANTHER" id="PTHR20971">
    <property type="entry name" value="U6 SNRNA-ASSOCIATED PROTEIN"/>
    <property type="match status" value="1"/>
</dbReference>
<evidence type="ECO:0000256" key="7">
    <source>
        <dbReference type="ARBA" id="ARBA00023242"/>
    </source>
</evidence>
<keyword evidence="3" id="KW-0507">mRNA processing</keyword>
<dbReference type="SUPFAM" id="SSF50182">
    <property type="entry name" value="Sm-like ribonucleoproteins"/>
    <property type="match status" value="1"/>
</dbReference>
<keyword evidence="6" id="KW-0508">mRNA splicing</keyword>
<evidence type="ECO:0000256" key="6">
    <source>
        <dbReference type="ARBA" id="ARBA00023187"/>
    </source>
</evidence>
<dbReference type="PROSITE" id="PS52002">
    <property type="entry name" value="SM"/>
    <property type="match status" value="1"/>
</dbReference>
<feature type="domain" description="Sm" evidence="9">
    <location>
        <begin position="6"/>
        <end position="87"/>
    </location>
</feature>
<evidence type="ECO:0000256" key="5">
    <source>
        <dbReference type="ARBA" id="ARBA00022884"/>
    </source>
</evidence>
<keyword evidence="7" id="KW-0539">Nucleus</keyword>
<dbReference type="Pfam" id="PF01423">
    <property type="entry name" value="LSM"/>
    <property type="match status" value="1"/>
</dbReference>
<keyword evidence="5" id="KW-0694">RNA-binding</keyword>
<comment type="caution">
    <text evidence="10">The sequence shown here is derived from an EMBL/GenBank/DDBJ whole genome shotgun (WGS) entry which is preliminary data.</text>
</comment>
<gene>
    <name evidence="10" type="ORF">RNJ44_03378</name>
</gene>
<dbReference type="Proteomes" id="UP001623330">
    <property type="component" value="Unassembled WGS sequence"/>
</dbReference>
<evidence type="ECO:0000313" key="11">
    <source>
        <dbReference type="Proteomes" id="UP001623330"/>
    </source>
</evidence>
<evidence type="ECO:0000259" key="9">
    <source>
        <dbReference type="PROSITE" id="PS52002"/>
    </source>
</evidence>
<sequence>MSLDVLPLEVIDRTVDKQVHIILQSHREFKGKLLGFDEFVNVILEDPVEYTTEVVGGNELKSEVVMEHHGRMLLSGNNITMLVPLQQ</sequence>
<evidence type="ECO:0000256" key="2">
    <source>
        <dbReference type="ARBA" id="ARBA00006850"/>
    </source>
</evidence>
<dbReference type="EMBL" id="JBEVYD010000003">
    <property type="protein sequence ID" value="KAL3234616.1"/>
    <property type="molecule type" value="Genomic_DNA"/>
</dbReference>
<evidence type="ECO:0000256" key="3">
    <source>
        <dbReference type="ARBA" id="ARBA00022664"/>
    </source>
</evidence>
<keyword evidence="11" id="KW-1185">Reference proteome</keyword>
<reference evidence="10 11" key="1">
    <citation type="submission" date="2024-05" db="EMBL/GenBank/DDBJ databases">
        <title>Long read based assembly of the Candida bracarensis genome reveals expanded adhesin content.</title>
        <authorList>
            <person name="Marcet-Houben M."/>
            <person name="Ksiezopolska E."/>
            <person name="Gabaldon T."/>
        </authorList>
    </citation>
    <scope>NUCLEOTIDE SEQUENCE [LARGE SCALE GENOMIC DNA]</scope>
    <source>
        <strain evidence="10 11">CBM6</strain>
    </source>
</reference>
<comment type="similarity">
    <text evidence="2">Belongs to the snRNP Sm proteins family.</text>
</comment>
<proteinExistence type="inferred from homology"/>
<keyword evidence="8" id="KW-0687">Ribonucleoprotein</keyword>
<dbReference type="InterPro" id="IPR001163">
    <property type="entry name" value="Sm_dom_euk/arc"/>
</dbReference>
<name>A0ABR4NZZ4_9SACH</name>
<dbReference type="InterPro" id="IPR010920">
    <property type="entry name" value="LSM_dom_sf"/>
</dbReference>
<dbReference type="Gene3D" id="2.30.30.100">
    <property type="match status" value="1"/>
</dbReference>
<evidence type="ECO:0000313" key="10">
    <source>
        <dbReference type="EMBL" id="KAL3234616.1"/>
    </source>
</evidence>
<dbReference type="SMART" id="SM00651">
    <property type="entry name" value="Sm"/>
    <property type="match status" value="1"/>
</dbReference>
<organism evidence="10 11">
    <name type="scientific">Nakaseomyces bracarensis</name>
    <dbReference type="NCBI Taxonomy" id="273131"/>
    <lineage>
        <taxon>Eukaryota</taxon>
        <taxon>Fungi</taxon>
        <taxon>Dikarya</taxon>
        <taxon>Ascomycota</taxon>
        <taxon>Saccharomycotina</taxon>
        <taxon>Saccharomycetes</taxon>
        <taxon>Saccharomycetales</taxon>
        <taxon>Saccharomycetaceae</taxon>
        <taxon>Nakaseomyces</taxon>
    </lineage>
</organism>
<comment type="subcellular location">
    <subcellularLocation>
        <location evidence="1">Nucleus</location>
    </subcellularLocation>
</comment>
<evidence type="ECO:0000256" key="8">
    <source>
        <dbReference type="ARBA" id="ARBA00023274"/>
    </source>
</evidence>
<evidence type="ECO:0000256" key="4">
    <source>
        <dbReference type="ARBA" id="ARBA00022728"/>
    </source>
</evidence>
<protein>
    <submittedName>
        <fullName evidence="10">U6 snRNA-associated Sm-like protein LSm5</fullName>
    </submittedName>
</protein>
<dbReference type="InterPro" id="IPR047575">
    <property type="entry name" value="Sm"/>
</dbReference>
<accession>A0ABR4NZZ4</accession>
<evidence type="ECO:0000256" key="1">
    <source>
        <dbReference type="ARBA" id="ARBA00004123"/>
    </source>
</evidence>
<dbReference type="PANTHER" id="PTHR20971:SF0">
    <property type="entry name" value="U6 SNRNA-ASSOCIATED SM-LIKE PROTEIN LSM5"/>
    <property type="match status" value="1"/>
</dbReference>